<proteinExistence type="predicted"/>
<protein>
    <submittedName>
        <fullName evidence="2">Molybdopterin-guanine dinucleotide biosynthesis protein B</fullName>
    </submittedName>
</protein>
<dbReference type="InterPro" id="IPR004435">
    <property type="entry name" value="MobB_dom"/>
</dbReference>
<sequence length="171" mass="19432">MASPYQIVGYKNRGKTNLICRLIDVWSAKGQSVATIKHDAHQFEFDRKGSDTWLHRHSGASWSAITAENGTAVVYNQKEQLSHLISMAPSDAMIIVEGFKLEPYPKLVLVRSIEDIELIEELNSVTAAVLWPEIWERAELRTKLEVAMRLPVFELDDTERIADHIHSIIHS</sequence>
<dbReference type="EMBL" id="JBHSTE010000010">
    <property type="protein sequence ID" value="MFC6335101.1"/>
    <property type="molecule type" value="Genomic_DNA"/>
</dbReference>
<organism evidence="2 3">
    <name type="scientific">Paenibacillus septentrionalis</name>
    <dbReference type="NCBI Taxonomy" id="429342"/>
    <lineage>
        <taxon>Bacteria</taxon>
        <taxon>Bacillati</taxon>
        <taxon>Bacillota</taxon>
        <taxon>Bacilli</taxon>
        <taxon>Bacillales</taxon>
        <taxon>Paenibacillaceae</taxon>
        <taxon>Paenibacillus</taxon>
    </lineage>
</organism>
<evidence type="ECO:0000313" key="3">
    <source>
        <dbReference type="Proteomes" id="UP001596233"/>
    </source>
</evidence>
<dbReference type="Gene3D" id="3.40.50.300">
    <property type="entry name" value="P-loop containing nucleotide triphosphate hydrolases"/>
    <property type="match status" value="1"/>
</dbReference>
<evidence type="ECO:0000313" key="2">
    <source>
        <dbReference type="EMBL" id="MFC6335101.1"/>
    </source>
</evidence>
<gene>
    <name evidence="2" type="primary">mobB</name>
    <name evidence="2" type="ORF">ACFP56_20915</name>
</gene>
<dbReference type="Proteomes" id="UP001596233">
    <property type="component" value="Unassembled WGS sequence"/>
</dbReference>
<dbReference type="CDD" id="cd03116">
    <property type="entry name" value="MobB"/>
    <property type="match status" value="1"/>
</dbReference>
<dbReference type="InterPro" id="IPR027417">
    <property type="entry name" value="P-loop_NTPase"/>
</dbReference>
<dbReference type="NCBIfam" id="TIGR00176">
    <property type="entry name" value="mobB"/>
    <property type="match status" value="1"/>
</dbReference>
<dbReference type="PANTHER" id="PTHR40072:SF1">
    <property type="entry name" value="MOLYBDOPTERIN-GUANINE DINUCLEOTIDE BIOSYNTHESIS ADAPTER PROTEIN"/>
    <property type="match status" value="1"/>
</dbReference>
<feature type="domain" description="Molybdopterin-guanine dinucleotide biosynthesis protein B (MobB)" evidence="1">
    <location>
        <begin position="6"/>
        <end position="128"/>
    </location>
</feature>
<name>A0ABW1VB62_9BACL</name>
<keyword evidence="3" id="KW-1185">Reference proteome</keyword>
<dbReference type="PANTHER" id="PTHR40072">
    <property type="entry name" value="MOLYBDOPTERIN-GUANINE DINUCLEOTIDE BIOSYNTHESIS ADAPTER PROTEIN-RELATED"/>
    <property type="match status" value="1"/>
</dbReference>
<accession>A0ABW1VB62</accession>
<reference evidence="3" key="1">
    <citation type="journal article" date="2019" name="Int. J. Syst. Evol. Microbiol.">
        <title>The Global Catalogue of Microorganisms (GCM) 10K type strain sequencing project: providing services to taxonomists for standard genome sequencing and annotation.</title>
        <authorList>
            <consortium name="The Broad Institute Genomics Platform"/>
            <consortium name="The Broad Institute Genome Sequencing Center for Infectious Disease"/>
            <person name="Wu L."/>
            <person name="Ma J."/>
        </authorList>
    </citation>
    <scope>NUCLEOTIDE SEQUENCE [LARGE SCALE GENOMIC DNA]</scope>
    <source>
        <strain evidence="3">PCU 280</strain>
    </source>
</reference>
<comment type="caution">
    <text evidence="2">The sequence shown here is derived from an EMBL/GenBank/DDBJ whole genome shotgun (WGS) entry which is preliminary data.</text>
</comment>
<dbReference type="SUPFAM" id="SSF52540">
    <property type="entry name" value="P-loop containing nucleoside triphosphate hydrolases"/>
    <property type="match status" value="1"/>
</dbReference>
<evidence type="ECO:0000259" key="1">
    <source>
        <dbReference type="Pfam" id="PF03205"/>
    </source>
</evidence>
<dbReference type="InterPro" id="IPR052539">
    <property type="entry name" value="MGD_biosynthesis_adapter"/>
</dbReference>
<dbReference type="RefSeq" id="WP_379238301.1">
    <property type="nucleotide sequence ID" value="NZ_JBHSTE010000010.1"/>
</dbReference>
<dbReference type="Pfam" id="PF03205">
    <property type="entry name" value="MobB"/>
    <property type="match status" value="1"/>
</dbReference>